<dbReference type="SMART" id="SM00733">
    <property type="entry name" value="Mterf"/>
    <property type="match status" value="5"/>
</dbReference>
<dbReference type="GO" id="GO:0006355">
    <property type="term" value="P:regulation of DNA-templated transcription"/>
    <property type="evidence" value="ECO:0007669"/>
    <property type="project" value="UniProtKB-ARBA"/>
</dbReference>
<name>A0A9N9XU64_PHYSR</name>
<protein>
    <recommendedName>
        <fullName evidence="7">Transcription termination factor 3, mitochondrial</fullName>
    </recommendedName>
</protein>
<dbReference type="PANTHER" id="PTHR13068:SF112">
    <property type="entry name" value="TRANSCRIPTION TERMINATION FACTOR 3, MITOCHONDRIAL"/>
    <property type="match status" value="1"/>
</dbReference>
<evidence type="ECO:0000256" key="7">
    <source>
        <dbReference type="ARBA" id="ARBA00071275"/>
    </source>
</evidence>
<evidence type="ECO:0000313" key="9">
    <source>
        <dbReference type="Proteomes" id="UP001153712"/>
    </source>
</evidence>
<organism evidence="8 9">
    <name type="scientific">Phyllotreta striolata</name>
    <name type="common">Striped flea beetle</name>
    <name type="synonym">Crioceris striolata</name>
    <dbReference type="NCBI Taxonomy" id="444603"/>
    <lineage>
        <taxon>Eukaryota</taxon>
        <taxon>Metazoa</taxon>
        <taxon>Ecdysozoa</taxon>
        <taxon>Arthropoda</taxon>
        <taxon>Hexapoda</taxon>
        <taxon>Insecta</taxon>
        <taxon>Pterygota</taxon>
        <taxon>Neoptera</taxon>
        <taxon>Endopterygota</taxon>
        <taxon>Coleoptera</taxon>
        <taxon>Polyphaga</taxon>
        <taxon>Cucujiformia</taxon>
        <taxon>Chrysomeloidea</taxon>
        <taxon>Chrysomelidae</taxon>
        <taxon>Galerucinae</taxon>
        <taxon>Alticini</taxon>
        <taxon>Phyllotreta</taxon>
    </lineage>
</organism>
<dbReference type="InterPro" id="IPR003690">
    <property type="entry name" value="MTERF"/>
</dbReference>
<dbReference type="GO" id="GO:0061668">
    <property type="term" value="P:mitochondrial ribosome assembly"/>
    <property type="evidence" value="ECO:0007669"/>
    <property type="project" value="TreeGrafter"/>
</dbReference>
<evidence type="ECO:0000256" key="6">
    <source>
        <dbReference type="ARBA" id="ARBA00023163"/>
    </source>
</evidence>
<keyword evidence="5" id="KW-0496">Mitochondrion</keyword>
<keyword evidence="4" id="KW-0805">Transcription regulation</keyword>
<dbReference type="AlphaFoldDB" id="A0A9N9XU64"/>
<evidence type="ECO:0000256" key="1">
    <source>
        <dbReference type="ARBA" id="ARBA00004173"/>
    </source>
</evidence>
<proteinExistence type="inferred from homology"/>
<dbReference type="EMBL" id="OU900101">
    <property type="protein sequence ID" value="CAG9864465.1"/>
    <property type="molecule type" value="Genomic_DNA"/>
</dbReference>
<keyword evidence="9" id="KW-1185">Reference proteome</keyword>
<dbReference type="Gene3D" id="1.25.70.10">
    <property type="entry name" value="Transcription termination factor 3, mitochondrial"/>
    <property type="match status" value="1"/>
</dbReference>
<comment type="subcellular location">
    <subcellularLocation>
        <location evidence="1">Mitochondrion</location>
    </subcellularLocation>
</comment>
<evidence type="ECO:0000256" key="4">
    <source>
        <dbReference type="ARBA" id="ARBA00023015"/>
    </source>
</evidence>
<accession>A0A9N9XU64</accession>
<dbReference type="GO" id="GO:0006390">
    <property type="term" value="P:mitochondrial transcription"/>
    <property type="evidence" value="ECO:0007669"/>
    <property type="project" value="TreeGrafter"/>
</dbReference>
<dbReference type="GO" id="GO:0005739">
    <property type="term" value="C:mitochondrion"/>
    <property type="evidence" value="ECO:0007669"/>
    <property type="project" value="UniProtKB-SubCell"/>
</dbReference>
<dbReference type="GO" id="GO:0003676">
    <property type="term" value="F:nucleic acid binding"/>
    <property type="evidence" value="ECO:0007669"/>
    <property type="project" value="InterPro"/>
</dbReference>
<evidence type="ECO:0000313" key="8">
    <source>
        <dbReference type="EMBL" id="CAG9864465.1"/>
    </source>
</evidence>
<sequence length="338" mass="39309">MYRFRFIFRKIEIKYIRNASSAVEGNVSCTNTSTELVDNQQNALTKADTSKRIDLTAISKILRPGAVSSMYVNKSDILQQLLKLGVELYKLEKDPEGMKFILTLKFEDIKDTIIFLKELGVETQQIGYIITKNPLLLKESLDDLKVRINYLQYKKFTPEMITRIIENNPVWLTHSTKEIDDRLGFFQKTFSLTANNVRALATQCPRLITYQMDKVKLNLFVLKEEMGFNDVEIKKILLNKPNLFKNSQVRLLKTFEYLHNTMKIPLETIVREPEVLSCREKRLKERHSFLAKLGRDQYDPKQPNYVALTTLIKEDDVVFSTEVAKSSVQTFNNFLKSI</sequence>
<dbReference type="OrthoDB" id="637682at2759"/>
<evidence type="ECO:0000256" key="2">
    <source>
        <dbReference type="ARBA" id="ARBA00007692"/>
    </source>
</evidence>
<dbReference type="FunFam" id="1.25.70.10:FF:000002">
    <property type="entry name" value="transcription termination factor 3, mitochondrial"/>
    <property type="match status" value="1"/>
</dbReference>
<reference evidence="8" key="1">
    <citation type="submission" date="2022-01" db="EMBL/GenBank/DDBJ databases">
        <authorList>
            <person name="King R."/>
        </authorList>
    </citation>
    <scope>NUCLEOTIDE SEQUENCE</scope>
</reference>
<gene>
    <name evidence="8" type="ORF">PHYEVI_LOCUS10720</name>
</gene>
<dbReference type="Proteomes" id="UP001153712">
    <property type="component" value="Chromosome 8"/>
</dbReference>
<dbReference type="InterPro" id="IPR038538">
    <property type="entry name" value="MTERF_sf"/>
</dbReference>
<comment type="similarity">
    <text evidence="2">Belongs to the mTERF family.</text>
</comment>
<evidence type="ECO:0000256" key="5">
    <source>
        <dbReference type="ARBA" id="ARBA00023128"/>
    </source>
</evidence>
<dbReference type="Pfam" id="PF02536">
    <property type="entry name" value="mTERF"/>
    <property type="match status" value="1"/>
</dbReference>
<evidence type="ECO:0000256" key="3">
    <source>
        <dbReference type="ARBA" id="ARBA00022946"/>
    </source>
</evidence>
<dbReference type="PANTHER" id="PTHR13068">
    <property type="entry name" value="CGI-12 PROTEIN-RELATED"/>
    <property type="match status" value="1"/>
</dbReference>
<keyword evidence="6" id="KW-0804">Transcription</keyword>
<keyword evidence="3" id="KW-0809">Transit peptide</keyword>